<evidence type="ECO:0000256" key="3">
    <source>
        <dbReference type="ARBA" id="ARBA00022741"/>
    </source>
</evidence>
<keyword evidence="4" id="KW-0418">Kinase</keyword>
<evidence type="ECO:0000256" key="4">
    <source>
        <dbReference type="ARBA" id="ARBA00022777"/>
    </source>
</evidence>
<dbReference type="Gramene" id="AET4Gv20192700.25">
    <property type="protein sequence ID" value="AET4Gv20192700.25"/>
    <property type="gene ID" value="AET4Gv20192700"/>
</dbReference>
<evidence type="ECO:0000313" key="7">
    <source>
        <dbReference type="Proteomes" id="UP000015105"/>
    </source>
</evidence>
<dbReference type="Gene3D" id="3.30.200.20">
    <property type="entry name" value="Phosphorylase Kinase, domain 1"/>
    <property type="match status" value="1"/>
</dbReference>
<dbReference type="GO" id="GO:0004709">
    <property type="term" value="F:MAP kinase kinase kinase activity"/>
    <property type="evidence" value="ECO:0007669"/>
    <property type="project" value="TreeGrafter"/>
</dbReference>
<reference evidence="7" key="1">
    <citation type="journal article" date="2014" name="Science">
        <title>Ancient hybridizations among the ancestral genomes of bread wheat.</title>
        <authorList>
            <consortium name="International Wheat Genome Sequencing Consortium,"/>
            <person name="Marcussen T."/>
            <person name="Sandve S.R."/>
            <person name="Heier L."/>
            <person name="Spannagl M."/>
            <person name="Pfeifer M."/>
            <person name="Jakobsen K.S."/>
            <person name="Wulff B.B."/>
            <person name="Steuernagel B."/>
            <person name="Mayer K.F."/>
            <person name="Olsen O.A."/>
        </authorList>
    </citation>
    <scope>NUCLEOTIDE SEQUENCE [LARGE SCALE GENOMIC DNA]</scope>
    <source>
        <strain evidence="7">cv. AL8/78</strain>
    </source>
</reference>
<reference evidence="6" key="3">
    <citation type="journal article" date="2017" name="Nature">
        <title>Genome sequence of the progenitor of the wheat D genome Aegilops tauschii.</title>
        <authorList>
            <person name="Luo M.C."/>
            <person name="Gu Y.Q."/>
            <person name="Puiu D."/>
            <person name="Wang H."/>
            <person name="Twardziok S.O."/>
            <person name="Deal K.R."/>
            <person name="Huo N."/>
            <person name="Zhu T."/>
            <person name="Wang L."/>
            <person name="Wang Y."/>
            <person name="McGuire P.E."/>
            <person name="Liu S."/>
            <person name="Long H."/>
            <person name="Ramasamy R.K."/>
            <person name="Rodriguez J.C."/>
            <person name="Van S.L."/>
            <person name="Yuan L."/>
            <person name="Wang Z."/>
            <person name="Xia Z."/>
            <person name="Xiao L."/>
            <person name="Anderson O.D."/>
            <person name="Ouyang S."/>
            <person name="Liang Y."/>
            <person name="Zimin A.V."/>
            <person name="Pertea G."/>
            <person name="Qi P."/>
            <person name="Bennetzen J.L."/>
            <person name="Dai X."/>
            <person name="Dawson M.W."/>
            <person name="Muller H.G."/>
            <person name="Kugler K."/>
            <person name="Rivarola-Duarte L."/>
            <person name="Spannagl M."/>
            <person name="Mayer K.F.X."/>
            <person name="Lu F.H."/>
            <person name="Bevan M.W."/>
            <person name="Leroy P."/>
            <person name="Li P."/>
            <person name="You F.M."/>
            <person name="Sun Q."/>
            <person name="Liu Z."/>
            <person name="Lyons E."/>
            <person name="Wicker T."/>
            <person name="Salzberg S.L."/>
            <person name="Devos K.M."/>
            <person name="Dvorak J."/>
        </authorList>
    </citation>
    <scope>NUCLEOTIDE SEQUENCE [LARGE SCALE GENOMIC DNA]</scope>
    <source>
        <strain evidence="6">cv. AL8/78</strain>
    </source>
</reference>
<keyword evidence="2" id="KW-0808">Transferase</keyword>
<dbReference type="SUPFAM" id="SSF56112">
    <property type="entry name" value="Protein kinase-like (PK-like)"/>
    <property type="match status" value="1"/>
</dbReference>
<reference evidence="7" key="2">
    <citation type="journal article" date="2017" name="Nat. Plants">
        <title>The Aegilops tauschii genome reveals multiple impacts of transposons.</title>
        <authorList>
            <person name="Zhao G."/>
            <person name="Zou C."/>
            <person name="Li K."/>
            <person name="Wang K."/>
            <person name="Li T."/>
            <person name="Gao L."/>
            <person name="Zhang X."/>
            <person name="Wang H."/>
            <person name="Yang Z."/>
            <person name="Liu X."/>
            <person name="Jiang W."/>
            <person name="Mao L."/>
            <person name="Kong X."/>
            <person name="Jiao Y."/>
            <person name="Jia J."/>
        </authorList>
    </citation>
    <scope>NUCLEOTIDE SEQUENCE [LARGE SCALE GENOMIC DNA]</scope>
    <source>
        <strain evidence="7">cv. AL8/78</strain>
    </source>
</reference>
<dbReference type="InterPro" id="IPR050538">
    <property type="entry name" value="MAP_kinase_kinase_kinase"/>
</dbReference>
<evidence type="ECO:0000313" key="6">
    <source>
        <dbReference type="EnsemblPlants" id="AET4Gv20192700.25"/>
    </source>
</evidence>
<keyword evidence="5" id="KW-0067">ATP-binding</keyword>
<dbReference type="PANTHER" id="PTHR48016">
    <property type="entry name" value="MAP KINASE KINASE KINASE SSK2-RELATED-RELATED"/>
    <property type="match status" value="1"/>
</dbReference>
<sequence>AISIPNDSRSAESLKQLDQEIKLLSQFKHENIVQYYGSETVSFPSNLS</sequence>
<dbReference type="EnsemblPlants" id="AET4Gv20192700.25">
    <property type="protein sequence ID" value="AET4Gv20192700.25"/>
    <property type="gene ID" value="AET4Gv20192700"/>
</dbReference>
<comment type="similarity">
    <text evidence="1">Belongs to the protein kinase superfamily. STE Ser/Thr protein kinase family. MAP kinase kinase kinase subfamily.</text>
</comment>
<reference evidence="6" key="5">
    <citation type="journal article" date="2021" name="G3 (Bethesda)">
        <title>Aegilops tauschii genome assembly Aet v5.0 features greater sequence contiguity and improved annotation.</title>
        <authorList>
            <person name="Wang L."/>
            <person name="Zhu T."/>
            <person name="Rodriguez J.C."/>
            <person name="Deal K.R."/>
            <person name="Dubcovsky J."/>
            <person name="McGuire P.E."/>
            <person name="Lux T."/>
            <person name="Spannagl M."/>
            <person name="Mayer K.F.X."/>
            <person name="Baldrich P."/>
            <person name="Meyers B.C."/>
            <person name="Huo N."/>
            <person name="Gu Y.Q."/>
            <person name="Zhou H."/>
            <person name="Devos K.M."/>
            <person name="Bennetzen J.L."/>
            <person name="Unver T."/>
            <person name="Budak H."/>
            <person name="Gulick P.J."/>
            <person name="Galiba G."/>
            <person name="Kalapos B."/>
            <person name="Nelson D.R."/>
            <person name="Li P."/>
            <person name="You F.M."/>
            <person name="Luo M.C."/>
            <person name="Dvorak J."/>
        </authorList>
    </citation>
    <scope>NUCLEOTIDE SEQUENCE [LARGE SCALE GENOMIC DNA]</scope>
    <source>
        <strain evidence="6">cv. AL8/78</strain>
    </source>
</reference>
<proteinExistence type="inferred from homology"/>
<keyword evidence="3" id="KW-0547">Nucleotide-binding</keyword>
<dbReference type="PANTHER" id="PTHR48016:SF1">
    <property type="entry name" value="OS07G0119000 PROTEIN"/>
    <property type="match status" value="1"/>
</dbReference>
<evidence type="ECO:0000256" key="2">
    <source>
        <dbReference type="ARBA" id="ARBA00022679"/>
    </source>
</evidence>
<dbReference type="Proteomes" id="UP000015105">
    <property type="component" value="Chromosome 4D"/>
</dbReference>
<protein>
    <recommendedName>
        <fullName evidence="8">Protein kinase domain-containing protein</fullName>
    </recommendedName>
</protein>
<dbReference type="AlphaFoldDB" id="A0A453HH53"/>
<organism evidence="6 7">
    <name type="scientific">Aegilops tauschii subsp. strangulata</name>
    <name type="common">Goatgrass</name>
    <dbReference type="NCBI Taxonomy" id="200361"/>
    <lineage>
        <taxon>Eukaryota</taxon>
        <taxon>Viridiplantae</taxon>
        <taxon>Streptophyta</taxon>
        <taxon>Embryophyta</taxon>
        <taxon>Tracheophyta</taxon>
        <taxon>Spermatophyta</taxon>
        <taxon>Magnoliopsida</taxon>
        <taxon>Liliopsida</taxon>
        <taxon>Poales</taxon>
        <taxon>Poaceae</taxon>
        <taxon>BOP clade</taxon>
        <taxon>Pooideae</taxon>
        <taxon>Triticodae</taxon>
        <taxon>Triticeae</taxon>
        <taxon>Triticinae</taxon>
        <taxon>Aegilops</taxon>
    </lineage>
</organism>
<dbReference type="InterPro" id="IPR011009">
    <property type="entry name" value="Kinase-like_dom_sf"/>
</dbReference>
<evidence type="ECO:0000256" key="5">
    <source>
        <dbReference type="ARBA" id="ARBA00022840"/>
    </source>
</evidence>
<evidence type="ECO:0000256" key="1">
    <source>
        <dbReference type="ARBA" id="ARBA00006529"/>
    </source>
</evidence>
<keyword evidence="7" id="KW-1185">Reference proteome</keyword>
<dbReference type="GO" id="GO:0005524">
    <property type="term" value="F:ATP binding"/>
    <property type="evidence" value="ECO:0007669"/>
    <property type="project" value="UniProtKB-KW"/>
</dbReference>
<evidence type="ECO:0008006" key="8">
    <source>
        <dbReference type="Google" id="ProtNLM"/>
    </source>
</evidence>
<reference evidence="6" key="4">
    <citation type="submission" date="2019-03" db="UniProtKB">
        <authorList>
            <consortium name="EnsemblPlants"/>
        </authorList>
    </citation>
    <scope>IDENTIFICATION</scope>
</reference>
<name>A0A453HH53_AEGTS</name>
<dbReference type="GO" id="GO:0005737">
    <property type="term" value="C:cytoplasm"/>
    <property type="evidence" value="ECO:0007669"/>
    <property type="project" value="TreeGrafter"/>
</dbReference>
<accession>A0A453HH53</accession>